<feature type="compositionally biased region" description="Low complexity" evidence="1">
    <location>
        <begin position="342"/>
        <end position="356"/>
    </location>
</feature>
<dbReference type="EMBL" id="JAUIZM010000005">
    <property type="protein sequence ID" value="KAK1383783.1"/>
    <property type="molecule type" value="Genomic_DNA"/>
</dbReference>
<dbReference type="Proteomes" id="UP001237642">
    <property type="component" value="Unassembled WGS sequence"/>
</dbReference>
<dbReference type="PANTHER" id="PTHR13833:SF78">
    <property type="entry name" value="POTASSIUM TRANSPORTER"/>
    <property type="match status" value="1"/>
</dbReference>
<organism evidence="4 5">
    <name type="scientific">Heracleum sosnowskyi</name>
    <dbReference type="NCBI Taxonomy" id="360622"/>
    <lineage>
        <taxon>Eukaryota</taxon>
        <taxon>Viridiplantae</taxon>
        <taxon>Streptophyta</taxon>
        <taxon>Embryophyta</taxon>
        <taxon>Tracheophyta</taxon>
        <taxon>Spermatophyta</taxon>
        <taxon>Magnoliopsida</taxon>
        <taxon>eudicotyledons</taxon>
        <taxon>Gunneridae</taxon>
        <taxon>Pentapetalae</taxon>
        <taxon>asterids</taxon>
        <taxon>campanulids</taxon>
        <taxon>Apiales</taxon>
        <taxon>Apiaceae</taxon>
        <taxon>Apioideae</taxon>
        <taxon>apioid superclade</taxon>
        <taxon>Tordylieae</taxon>
        <taxon>Tordyliinae</taxon>
        <taxon>Heracleum</taxon>
    </lineage>
</organism>
<dbReference type="SUPFAM" id="SSF101898">
    <property type="entry name" value="NHL repeat"/>
    <property type="match status" value="1"/>
</dbReference>
<feature type="signal peptide" evidence="3">
    <location>
        <begin position="1"/>
        <end position="23"/>
    </location>
</feature>
<feature type="region of interest" description="Disordered" evidence="1">
    <location>
        <begin position="250"/>
        <end position="318"/>
    </location>
</feature>
<feature type="chain" id="PRO_5042158183" description="NHL repeat-containing protein" evidence="3">
    <location>
        <begin position="24"/>
        <end position="418"/>
    </location>
</feature>
<gene>
    <name evidence="4" type="ORF">POM88_021518</name>
</gene>
<evidence type="ECO:0000256" key="2">
    <source>
        <dbReference type="SAM" id="Phobius"/>
    </source>
</evidence>
<accession>A0AAD8IEN4</accession>
<proteinExistence type="predicted"/>
<feature type="transmembrane region" description="Helical" evidence="2">
    <location>
        <begin position="169"/>
        <end position="190"/>
    </location>
</feature>
<protein>
    <recommendedName>
        <fullName evidence="6">NHL repeat-containing protein</fullName>
    </recommendedName>
</protein>
<feature type="region of interest" description="Disordered" evidence="1">
    <location>
        <begin position="342"/>
        <end position="364"/>
    </location>
</feature>
<evidence type="ECO:0000256" key="3">
    <source>
        <dbReference type="SAM" id="SignalP"/>
    </source>
</evidence>
<reference evidence="4" key="2">
    <citation type="submission" date="2023-05" db="EMBL/GenBank/DDBJ databases">
        <authorList>
            <person name="Schelkunov M.I."/>
        </authorList>
    </citation>
    <scope>NUCLEOTIDE SEQUENCE</scope>
    <source>
        <strain evidence="4">Hsosn_3</strain>
        <tissue evidence="4">Leaf</tissue>
    </source>
</reference>
<reference evidence="4" key="1">
    <citation type="submission" date="2023-02" db="EMBL/GenBank/DDBJ databases">
        <title>Genome of toxic invasive species Heracleum sosnowskyi carries increased number of genes despite the absence of recent whole-genome duplications.</title>
        <authorList>
            <person name="Schelkunov M."/>
            <person name="Shtratnikova V."/>
            <person name="Makarenko M."/>
            <person name="Klepikova A."/>
            <person name="Omelchenko D."/>
            <person name="Novikova G."/>
            <person name="Obukhova E."/>
            <person name="Bogdanov V."/>
            <person name="Penin A."/>
            <person name="Logacheva M."/>
        </authorList>
    </citation>
    <scope>NUCLEOTIDE SEQUENCE</scope>
    <source>
        <strain evidence="4">Hsosn_3</strain>
        <tissue evidence="4">Leaf</tissue>
    </source>
</reference>
<dbReference type="PANTHER" id="PTHR13833">
    <property type="match status" value="1"/>
</dbReference>
<keyword evidence="3" id="KW-0732">Signal</keyword>
<sequence>MSNHWMLFMISLILFGGFSSASAAPPAHTKLVSQVVSHVVSALFKRLWSLKTDAPVAVSGRSLVKFEGGYTVETLFDGSKHGIEPYSVELSPTGDLLVLDCENSNLYKISTPLSQYSRPKLLAGSSEGYHGHIDGKPREARMYNPKGHAVDDRGNIYLADTMNMAIRKISHAGIAVLAAACFFGYMLALLQRRIASMFSSHRQDPRYMENIPSAAYQQPLKSVRPPLISSEAELEKQGGLFGSLTKPFRGTLPGFRKKQPQHHLQQQYNQQPNRNQNPWPMQESFTIANKDEPPPLETRDPRNSYPITTNKMEKSRHLKKSRTVYEDWNDDFHQQEQPQQIQQHHYQQRQQHQQYHSSNPQTYYEQKRETNEIVFGAVQEQDGRREAVVIKAVDYGNPSYSNHNIRSRYNYMGFSYGY</sequence>
<dbReference type="AlphaFoldDB" id="A0AAD8IEN4"/>
<evidence type="ECO:0008006" key="6">
    <source>
        <dbReference type="Google" id="ProtNLM"/>
    </source>
</evidence>
<evidence type="ECO:0000313" key="4">
    <source>
        <dbReference type="EMBL" id="KAK1383783.1"/>
    </source>
</evidence>
<comment type="caution">
    <text evidence="4">The sequence shown here is derived from an EMBL/GenBank/DDBJ whole genome shotgun (WGS) entry which is preliminary data.</text>
</comment>
<dbReference type="Gene3D" id="2.120.10.30">
    <property type="entry name" value="TolB, C-terminal domain"/>
    <property type="match status" value="1"/>
</dbReference>
<feature type="compositionally biased region" description="Basic and acidic residues" evidence="1">
    <location>
        <begin position="289"/>
        <end position="302"/>
    </location>
</feature>
<keyword evidence="2" id="KW-0812">Transmembrane</keyword>
<keyword evidence="2" id="KW-1133">Transmembrane helix</keyword>
<dbReference type="InterPro" id="IPR011042">
    <property type="entry name" value="6-blade_b-propeller_TolB-like"/>
</dbReference>
<keyword evidence="2" id="KW-0472">Membrane</keyword>
<evidence type="ECO:0000313" key="5">
    <source>
        <dbReference type="Proteomes" id="UP001237642"/>
    </source>
</evidence>
<feature type="compositionally biased region" description="Low complexity" evidence="1">
    <location>
        <begin position="262"/>
        <end position="282"/>
    </location>
</feature>
<name>A0AAD8IEN4_9APIA</name>
<keyword evidence="5" id="KW-1185">Reference proteome</keyword>
<evidence type="ECO:0000256" key="1">
    <source>
        <dbReference type="SAM" id="MobiDB-lite"/>
    </source>
</evidence>